<organism evidence="2 3">
    <name type="scientific">Tianweitania populi</name>
    <dbReference type="NCBI Taxonomy" id="1607949"/>
    <lineage>
        <taxon>Bacteria</taxon>
        <taxon>Pseudomonadati</taxon>
        <taxon>Pseudomonadota</taxon>
        <taxon>Alphaproteobacteria</taxon>
        <taxon>Hyphomicrobiales</taxon>
        <taxon>Phyllobacteriaceae</taxon>
        <taxon>Tianweitania</taxon>
    </lineage>
</organism>
<feature type="transmembrane region" description="Helical" evidence="1">
    <location>
        <begin position="7"/>
        <end position="24"/>
    </location>
</feature>
<comment type="caution">
    <text evidence="2">The sequence shown here is derived from an EMBL/GenBank/DDBJ whole genome shotgun (WGS) entry which is preliminary data.</text>
</comment>
<sequence length="100" mass="10932">MQTFKQFLIPIIVGLVVGFGAMTADKMRGREWVVSPEQIAQAKAEGKMGYESAPGTVTVLPIRSERADSLPFIWTFYGIAAAAASFVVIRRKEKAKAKQA</sequence>
<gene>
    <name evidence="2" type="ORF">GCM10016234_19100</name>
</gene>
<keyword evidence="1" id="KW-0812">Transmembrane</keyword>
<dbReference type="EMBL" id="BMZQ01000002">
    <property type="protein sequence ID" value="GHD14038.1"/>
    <property type="molecule type" value="Genomic_DNA"/>
</dbReference>
<proteinExistence type="predicted"/>
<reference evidence="2" key="1">
    <citation type="journal article" date="2014" name="Int. J. Syst. Evol. Microbiol.">
        <title>Complete genome sequence of Corynebacterium casei LMG S-19264T (=DSM 44701T), isolated from a smear-ripened cheese.</title>
        <authorList>
            <consortium name="US DOE Joint Genome Institute (JGI-PGF)"/>
            <person name="Walter F."/>
            <person name="Albersmeier A."/>
            <person name="Kalinowski J."/>
            <person name="Ruckert C."/>
        </authorList>
    </citation>
    <scope>NUCLEOTIDE SEQUENCE</scope>
    <source>
        <strain evidence="2">KCTC 42249</strain>
    </source>
</reference>
<reference evidence="2" key="2">
    <citation type="submission" date="2020-09" db="EMBL/GenBank/DDBJ databases">
        <authorList>
            <person name="Sun Q."/>
            <person name="Kim S."/>
        </authorList>
    </citation>
    <scope>NUCLEOTIDE SEQUENCE</scope>
    <source>
        <strain evidence="2">KCTC 42249</strain>
    </source>
</reference>
<keyword evidence="1" id="KW-0472">Membrane</keyword>
<evidence type="ECO:0000256" key="1">
    <source>
        <dbReference type="SAM" id="Phobius"/>
    </source>
</evidence>
<feature type="transmembrane region" description="Helical" evidence="1">
    <location>
        <begin position="71"/>
        <end position="89"/>
    </location>
</feature>
<dbReference type="AlphaFoldDB" id="A0A8J3DPZ6"/>
<name>A0A8J3DPZ6_9HYPH</name>
<keyword evidence="3" id="KW-1185">Reference proteome</keyword>
<accession>A0A8J3DPZ6</accession>
<dbReference type="Proteomes" id="UP000630142">
    <property type="component" value="Unassembled WGS sequence"/>
</dbReference>
<keyword evidence="1" id="KW-1133">Transmembrane helix</keyword>
<evidence type="ECO:0000313" key="2">
    <source>
        <dbReference type="EMBL" id="GHD14038.1"/>
    </source>
</evidence>
<evidence type="ECO:0000313" key="3">
    <source>
        <dbReference type="Proteomes" id="UP000630142"/>
    </source>
</evidence>
<protein>
    <submittedName>
        <fullName evidence="2">Uncharacterized protein</fullName>
    </submittedName>
</protein>
<dbReference type="RefSeq" id="WP_189503365.1">
    <property type="nucleotide sequence ID" value="NZ_BMZQ01000002.1"/>
</dbReference>